<evidence type="ECO:0000256" key="5">
    <source>
        <dbReference type="ARBA" id="ARBA00022989"/>
    </source>
</evidence>
<gene>
    <name evidence="10" type="ORF">ABMA27_004015</name>
</gene>
<feature type="transmembrane region" description="Helical" evidence="9">
    <location>
        <begin position="281"/>
        <end position="299"/>
    </location>
</feature>
<comment type="caution">
    <text evidence="10">The sequence shown here is derived from an EMBL/GenBank/DDBJ whole genome shotgun (WGS) entry which is preliminary data.</text>
</comment>
<dbReference type="PANTHER" id="PTHR21137">
    <property type="entry name" value="ODORANT RECEPTOR"/>
    <property type="match status" value="1"/>
</dbReference>
<dbReference type="EMBL" id="JBEUOH010000015">
    <property type="protein sequence ID" value="KAL0879050.1"/>
    <property type="molecule type" value="Genomic_DNA"/>
</dbReference>
<feature type="transmembrane region" description="Helical" evidence="9">
    <location>
        <begin position="672"/>
        <end position="690"/>
    </location>
</feature>
<feature type="transmembrane region" description="Helical" evidence="9">
    <location>
        <begin position="38"/>
        <end position="59"/>
    </location>
</feature>
<accession>A0ABR3HR85</accession>
<evidence type="ECO:0000256" key="7">
    <source>
        <dbReference type="ARBA" id="ARBA00023170"/>
    </source>
</evidence>
<dbReference type="InterPro" id="IPR004117">
    <property type="entry name" value="7tm6_olfct_rcpt"/>
</dbReference>
<sequence length="799" mass="92536">MEGIYPEEFINSVLKSLSYFKKCNIDVFDSKNSLYRKFWWLFNIPSFILNYITLTMYIVKIFTEGLDPFEKIYMIPVWLVTTQEFFVCIIIIQKEKEIRTLIEHLGSIWRTKDLTEYQSNHKKTTMKQLNFGQKIFEIMSLIVAWLYMLMPLAETLFRKFILDQEAELMLPYACVYPFAVDSWATYLGVLAFQIYNMLFVIFMYLGSNLLLVSLSTGLSIQFNLLQADLINIKPTNNREEIVFDSNDEIVKWSACNIEEFVKFHQDVILLAQQLSAVFDKIVFLSLMFATIIVCFYAVACKASLGFGYMLVNYGAIFTIMMTVLIMCYCSEQLSASSTGIAESAVKNLWYKGDLRYQTIILFIIMRSQNPCTLRTLNYFSIICASIEINLTTMEGKYPEEFINSLLISLSYFKKCNFYVTDSNNSLYGKIWWLFNIPSFTLHYITFTMYIVKIFTEGIDPFEKVYVIPLWLVTTQVIVCILIIQKKKEIRTVIEHLGSIWRTNDLTDYQSNKKKTAMKQLNFGQKCIEIMALIVGWLYMLMPLAEAVFRKFVLDQEAELVLPFTCIYPFAVDNWPKYLGVLAFQIHNVFFVVFMYLGSHLLLVSLSTGLSIQFDLLRADLINIKPTNNSEEIVFDNNGEIIKWSACNIEEFIKFHQDVILLTQQLNAVFDKIVFLSLLFSTIIVCFFAVACKASLGIVYMLINFGAILTEMMTVLIICYCSELLSTSSTGIAESAVKNLWYKGDLRYQSIILFIILRSQKPCTLTSLNYFAISIKTFNKVLKTTYSYFSLASQLYDARD</sequence>
<evidence type="ECO:0000313" key="11">
    <source>
        <dbReference type="Proteomes" id="UP001549920"/>
    </source>
</evidence>
<feature type="transmembrane region" description="Helical" evidence="9">
    <location>
        <begin position="522"/>
        <end position="541"/>
    </location>
</feature>
<evidence type="ECO:0008006" key="12">
    <source>
        <dbReference type="Google" id="ProtNLM"/>
    </source>
</evidence>
<protein>
    <recommendedName>
        <fullName evidence="12">Odorant receptor</fullName>
    </recommendedName>
</protein>
<feature type="transmembrane region" description="Helical" evidence="9">
    <location>
        <begin position="183"/>
        <end position="205"/>
    </location>
</feature>
<feature type="transmembrane region" description="Helical" evidence="9">
    <location>
        <begin position="305"/>
        <end position="329"/>
    </location>
</feature>
<name>A0ABR3HR85_LOXSC</name>
<keyword evidence="2" id="KW-0716">Sensory transduction</keyword>
<evidence type="ECO:0000256" key="6">
    <source>
        <dbReference type="ARBA" id="ARBA00023136"/>
    </source>
</evidence>
<reference evidence="10 11" key="1">
    <citation type="submission" date="2024-06" db="EMBL/GenBank/DDBJ databases">
        <title>A chromosome-level genome assembly of beet webworm, Loxostege sticticalis.</title>
        <authorList>
            <person name="Zhang Y."/>
        </authorList>
    </citation>
    <scope>NUCLEOTIDE SEQUENCE [LARGE SCALE GENOMIC DNA]</scope>
    <source>
        <strain evidence="10">AQ026</strain>
        <tissue evidence="10">Whole body</tissue>
    </source>
</reference>
<dbReference type="Proteomes" id="UP001549920">
    <property type="component" value="Unassembled WGS sequence"/>
</dbReference>
<keyword evidence="4" id="KW-0552">Olfaction</keyword>
<keyword evidence="3 9" id="KW-0812">Transmembrane</keyword>
<feature type="transmembrane region" description="Helical" evidence="9">
    <location>
        <begin position="696"/>
        <end position="720"/>
    </location>
</feature>
<evidence type="ECO:0000313" key="10">
    <source>
        <dbReference type="EMBL" id="KAL0879050.1"/>
    </source>
</evidence>
<feature type="transmembrane region" description="Helical" evidence="9">
    <location>
        <begin position="135"/>
        <end position="153"/>
    </location>
</feature>
<proteinExistence type="predicted"/>
<feature type="transmembrane region" description="Helical" evidence="9">
    <location>
        <begin position="71"/>
        <end position="92"/>
    </location>
</feature>
<comment type="subcellular location">
    <subcellularLocation>
        <location evidence="1">Membrane</location>
        <topology evidence="1">Multi-pass membrane protein</topology>
    </subcellularLocation>
</comment>
<evidence type="ECO:0000256" key="3">
    <source>
        <dbReference type="ARBA" id="ARBA00022692"/>
    </source>
</evidence>
<dbReference type="Pfam" id="PF02949">
    <property type="entry name" value="7tm_6"/>
    <property type="match status" value="2"/>
</dbReference>
<keyword evidence="5 9" id="KW-1133">Transmembrane helix</keyword>
<keyword evidence="11" id="KW-1185">Reference proteome</keyword>
<evidence type="ECO:0000256" key="2">
    <source>
        <dbReference type="ARBA" id="ARBA00022606"/>
    </source>
</evidence>
<evidence type="ECO:0000256" key="8">
    <source>
        <dbReference type="ARBA" id="ARBA00023224"/>
    </source>
</evidence>
<evidence type="ECO:0000256" key="1">
    <source>
        <dbReference type="ARBA" id="ARBA00004141"/>
    </source>
</evidence>
<keyword evidence="8" id="KW-0807">Transducer</keyword>
<dbReference type="PANTHER" id="PTHR21137:SF44">
    <property type="entry name" value="ODORANT RECEPTOR 13A-RELATED"/>
    <property type="match status" value="1"/>
</dbReference>
<feature type="transmembrane region" description="Helical" evidence="9">
    <location>
        <begin position="577"/>
        <end position="596"/>
    </location>
</feature>
<evidence type="ECO:0000256" key="9">
    <source>
        <dbReference type="SAM" id="Phobius"/>
    </source>
</evidence>
<feature type="transmembrane region" description="Helical" evidence="9">
    <location>
        <begin position="463"/>
        <end position="483"/>
    </location>
</feature>
<keyword evidence="6 9" id="KW-0472">Membrane</keyword>
<organism evidence="10 11">
    <name type="scientific">Loxostege sticticalis</name>
    <name type="common">Beet webworm moth</name>
    <dbReference type="NCBI Taxonomy" id="481309"/>
    <lineage>
        <taxon>Eukaryota</taxon>
        <taxon>Metazoa</taxon>
        <taxon>Ecdysozoa</taxon>
        <taxon>Arthropoda</taxon>
        <taxon>Hexapoda</taxon>
        <taxon>Insecta</taxon>
        <taxon>Pterygota</taxon>
        <taxon>Neoptera</taxon>
        <taxon>Endopterygota</taxon>
        <taxon>Lepidoptera</taxon>
        <taxon>Glossata</taxon>
        <taxon>Ditrysia</taxon>
        <taxon>Pyraloidea</taxon>
        <taxon>Crambidae</taxon>
        <taxon>Pyraustinae</taxon>
        <taxon>Loxostege</taxon>
    </lineage>
</organism>
<feature type="transmembrane region" description="Helical" evidence="9">
    <location>
        <begin position="430"/>
        <end position="451"/>
    </location>
</feature>
<keyword evidence="7" id="KW-0675">Receptor</keyword>
<evidence type="ECO:0000256" key="4">
    <source>
        <dbReference type="ARBA" id="ARBA00022725"/>
    </source>
</evidence>